<dbReference type="InterPro" id="IPR011992">
    <property type="entry name" value="EF-hand-dom_pair"/>
</dbReference>
<dbReference type="SMART" id="SM00054">
    <property type="entry name" value="EFh"/>
    <property type="match status" value="2"/>
</dbReference>
<comment type="caution">
    <text evidence="11">The sequence shown here is derived from an EMBL/GenBank/DDBJ whole genome shotgun (WGS) entry which is preliminary data.</text>
</comment>
<dbReference type="CDD" id="cd00051">
    <property type="entry name" value="EFh"/>
    <property type="match status" value="1"/>
</dbReference>
<dbReference type="EMBL" id="CAUYUJ010006313">
    <property type="protein sequence ID" value="CAK0816931.1"/>
    <property type="molecule type" value="Genomic_DNA"/>
</dbReference>
<dbReference type="SUPFAM" id="SSF56112">
    <property type="entry name" value="Protein kinase-like (PK-like)"/>
    <property type="match status" value="1"/>
</dbReference>
<feature type="compositionally biased region" description="Low complexity" evidence="8">
    <location>
        <begin position="108"/>
        <end position="126"/>
    </location>
</feature>
<evidence type="ECO:0000256" key="8">
    <source>
        <dbReference type="SAM" id="MobiDB-lite"/>
    </source>
</evidence>
<keyword evidence="2" id="KW-0808">Transferase</keyword>
<dbReference type="Pfam" id="PF00069">
    <property type="entry name" value="Pkinase"/>
    <property type="match status" value="1"/>
</dbReference>
<evidence type="ECO:0000256" key="7">
    <source>
        <dbReference type="ARBA" id="ARBA00024334"/>
    </source>
</evidence>
<feature type="region of interest" description="Disordered" evidence="8">
    <location>
        <begin position="1"/>
        <end position="150"/>
    </location>
</feature>
<evidence type="ECO:0000256" key="1">
    <source>
        <dbReference type="ARBA" id="ARBA00022527"/>
    </source>
</evidence>
<feature type="domain" description="EF-hand" evidence="10">
    <location>
        <begin position="748"/>
        <end position="783"/>
    </location>
</feature>
<evidence type="ECO:0000313" key="12">
    <source>
        <dbReference type="Proteomes" id="UP001189429"/>
    </source>
</evidence>
<dbReference type="InterPro" id="IPR018247">
    <property type="entry name" value="EF_Hand_1_Ca_BS"/>
</dbReference>
<gene>
    <name evidence="11" type="ORF">PCOR1329_LOCUS19688</name>
</gene>
<dbReference type="Gene3D" id="1.10.238.10">
    <property type="entry name" value="EF-hand"/>
    <property type="match status" value="2"/>
</dbReference>
<sequence length="820" mass="89113">MARRRPCLRRRRRRAVRRQPCPESPAARSGAGARSAALPGVASRQEEPAAPAGVAAEGVAARKQVTYAAAPPHAPNGEPPPLCDETPKEPRARSRTTRGTSWSFQTFSGAGPAHRPASSPAPSPRRTAGEEREAGFRPGAPAGARQPHHAADGEVGLHAADAGQLRQRRALGVLRAAAVRAVRAQPAAVQAGHAGRQRARGRRLGRGLAAGDAAGELQEALDKSREPLKTGELLYDPQQVVVQCWHRQLSETYQDYNMVNMVGEGRCGSVFVVQHKQSEQFYACKALRKADQEAVVLRREIEMLRQLDHPNVVRLYEVNEDDSCVFLLMELCRGGDLFTRVYEERHLEEPVARAFAEQMFGALAYCHCRGVVHRDVKPENFLLEDEGESCMTLKLADFGIATRVRPLKLTQPAPTPGTVDANGTLRGSVPYMAPELFANRWSSLVQGAAGQTKLLAAGDLWSCGVVIYVMLSGNLPFGDDPNLIRQGLPPDFTGEVWSGVSEGAVDLITRLMNPDIHERWTAEQALSHGWIRSSPTAGLVQLLGRFGTDAELPLDAESAGSPEITQALARGMLLCLRRWHRLPRLRRLAIACTARRLEASHPSQKLAQLLFQTFSRGCAELRCEQLAQSLDTALRWGGQPAEGSAEPSRPVAASGGRCVTFAEPDAEAAPAAAPPDGHVEAGSGPSITRMMKDAVSFVSSMVQKIRLAPPQGGLAELRLLGRALDGAGSGSVDYTLLVASVLPPEVYEDPRRVAEAFEQFDFKRRGSFGPEELKMYLGKTKSKDRNNQQFSDMISEFDLDGDGVLDLAEFQQMVSGHKER</sequence>
<feature type="compositionally biased region" description="Low complexity" evidence="8">
    <location>
        <begin position="26"/>
        <end position="37"/>
    </location>
</feature>
<keyword evidence="4" id="KW-0418">Kinase</keyword>
<keyword evidence="1" id="KW-0723">Serine/threonine-protein kinase</keyword>
<evidence type="ECO:0000259" key="10">
    <source>
        <dbReference type="PROSITE" id="PS50222"/>
    </source>
</evidence>
<feature type="compositionally biased region" description="Pro residues" evidence="8">
    <location>
        <begin position="72"/>
        <end position="82"/>
    </location>
</feature>
<keyword evidence="5" id="KW-0106">Calcium</keyword>
<dbReference type="InterPro" id="IPR008271">
    <property type="entry name" value="Ser/Thr_kinase_AS"/>
</dbReference>
<evidence type="ECO:0000259" key="9">
    <source>
        <dbReference type="PROSITE" id="PS50011"/>
    </source>
</evidence>
<accession>A0ABN9REX4</accession>
<dbReference type="Proteomes" id="UP001189429">
    <property type="component" value="Unassembled WGS sequence"/>
</dbReference>
<dbReference type="Gene3D" id="1.10.510.10">
    <property type="entry name" value="Transferase(Phosphotransferase) domain 1"/>
    <property type="match status" value="1"/>
</dbReference>
<keyword evidence="3" id="KW-0547">Nucleotide-binding</keyword>
<evidence type="ECO:0000256" key="4">
    <source>
        <dbReference type="ARBA" id="ARBA00022777"/>
    </source>
</evidence>
<protein>
    <recommendedName>
        <fullName evidence="13">Non-specific serine/threonine protein kinase</fullName>
    </recommendedName>
</protein>
<keyword evidence="6" id="KW-0067">ATP-binding</keyword>
<organism evidence="11 12">
    <name type="scientific">Prorocentrum cordatum</name>
    <dbReference type="NCBI Taxonomy" id="2364126"/>
    <lineage>
        <taxon>Eukaryota</taxon>
        <taxon>Sar</taxon>
        <taxon>Alveolata</taxon>
        <taxon>Dinophyceae</taxon>
        <taxon>Prorocentrales</taxon>
        <taxon>Prorocentraceae</taxon>
        <taxon>Prorocentrum</taxon>
    </lineage>
</organism>
<feature type="compositionally biased region" description="Basic residues" evidence="8">
    <location>
        <begin position="1"/>
        <end position="17"/>
    </location>
</feature>
<feature type="compositionally biased region" description="Polar residues" evidence="8">
    <location>
        <begin position="97"/>
        <end position="107"/>
    </location>
</feature>
<feature type="region of interest" description="Disordered" evidence="8">
    <location>
        <begin position="666"/>
        <end position="685"/>
    </location>
</feature>
<dbReference type="PROSITE" id="PS00108">
    <property type="entry name" value="PROTEIN_KINASE_ST"/>
    <property type="match status" value="1"/>
</dbReference>
<evidence type="ECO:0000256" key="2">
    <source>
        <dbReference type="ARBA" id="ARBA00022679"/>
    </source>
</evidence>
<dbReference type="PROSITE" id="PS50222">
    <property type="entry name" value="EF_HAND_2"/>
    <property type="match status" value="2"/>
</dbReference>
<dbReference type="PROSITE" id="PS50011">
    <property type="entry name" value="PROTEIN_KINASE_DOM"/>
    <property type="match status" value="1"/>
</dbReference>
<evidence type="ECO:0000256" key="6">
    <source>
        <dbReference type="ARBA" id="ARBA00022840"/>
    </source>
</evidence>
<evidence type="ECO:0000256" key="5">
    <source>
        <dbReference type="ARBA" id="ARBA00022837"/>
    </source>
</evidence>
<keyword evidence="12" id="KW-1185">Reference proteome</keyword>
<reference evidence="11" key="1">
    <citation type="submission" date="2023-10" db="EMBL/GenBank/DDBJ databases">
        <authorList>
            <person name="Chen Y."/>
            <person name="Shah S."/>
            <person name="Dougan E. K."/>
            <person name="Thang M."/>
            <person name="Chan C."/>
        </authorList>
    </citation>
    <scope>NUCLEOTIDE SEQUENCE [LARGE SCALE GENOMIC DNA]</scope>
</reference>
<dbReference type="PROSITE" id="PS00018">
    <property type="entry name" value="EF_HAND_1"/>
    <property type="match status" value="1"/>
</dbReference>
<dbReference type="InterPro" id="IPR000719">
    <property type="entry name" value="Prot_kinase_dom"/>
</dbReference>
<feature type="compositionally biased region" description="Low complexity" evidence="8">
    <location>
        <begin position="48"/>
        <end position="61"/>
    </location>
</feature>
<feature type="compositionally biased region" description="Low complexity" evidence="8">
    <location>
        <begin position="667"/>
        <end position="676"/>
    </location>
</feature>
<name>A0ABN9REX4_9DINO</name>
<feature type="compositionally biased region" description="Low complexity" evidence="8">
    <location>
        <begin position="136"/>
        <end position="145"/>
    </location>
</feature>
<dbReference type="SMART" id="SM00220">
    <property type="entry name" value="S_TKc"/>
    <property type="match status" value="1"/>
</dbReference>
<dbReference type="InterPro" id="IPR030616">
    <property type="entry name" value="Aur-like"/>
</dbReference>
<proteinExistence type="inferred from homology"/>
<comment type="similarity">
    <text evidence="7">Belongs to the protein kinase superfamily. Ser/Thr protein kinase family. CDPK subfamily.</text>
</comment>
<evidence type="ECO:0000256" key="3">
    <source>
        <dbReference type="ARBA" id="ARBA00022741"/>
    </source>
</evidence>
<feature type="domain" description="EF-hand" evidence="10">
    <location>
        <begin position="785"/>
        <end position="820"/>
    </location>
</feature>
<dbReference type="PANTHER" id="PTHR24350">
    <property type="entry name" value="SERINE/THREONINE-PROTEIN KINASE IAL-RELATED"/>
    <property type="match status" value="1"/>
</dbReference>
<evidence type="ECO:0008006" key="13">
    <source>
        <dbReference type="Google" id="ProtNLM"/>
    </source>
</evidence>
<feature type="domain" description="Protein kinase" evidence="9">
    <location>
        <begin position="256"/>
        <end position="531"/>
    </location>
</feature>
<dbReference type="SUPFAM" id="SSF47473">
    <property type="entry name" value="EF-hand"/>
    <property type="match status" value="1"/>
</dbReference>
<evidence type="ECO:0000313" key="11">
    <source>
        <dbReference type="EMBL" id="CAK0816931.1"/>
    </source>
</evidence>
<dbReference type="Pfam" id="PF13499">
    <property type="entry name" value="EF-hand_7"/>
    <property type="match status" value="1"/>
</dbReference>
<dbReference type="InterPro" id="IPR002048">
    <property type="entry name" value="EF_hand_dom"/>
</dbReference>
<dbReference type="InterPro" id="IPR011009">
    <property type="entry name" value="Kinase-like_dom_sf"/>
</dbReference>